<proteinExistence type="predicted"/>
<dbReference type="Proteomes" id="UP000324832">
    <property type="component" value="Unassembled WGS sequence"/>
</dbReference>
<reference evidence="2 3" key="1">
    <citation type="submission" date="2017-07" db="EMBL/GenBank/DDBJ databases">
        <authorList>
            <person name="Talla V."/>
            <person name="Backstrom N."/>
        </authorList>
    </citation>
    <scope>NUCLEOTIDE SEQUENCE [LARGE SCALE GENOMIC DNA]</scope>
</reference>
<feature type="region of interest" description="Disordered" evidence="1">
    <location>
        <begin position="1"/>
        <end position="34"/>
    </location>
</feature>
<evidence type="ECO:0000313" key="3">
    <source>
        <dbReference type="Proteomes" id="UP000324832"/>
    </source>
</evidence>
<gene>
    <name evidence="2" type="ORF">LSINAPIS_LOCUS12004</name>
</gene>
<organism evidence="2 3">
    <name type="scientific">Leptidea sinapis</name>
    <dbReference type="NCBI Taxonomy" id="189913"/>
    <lineage>
        <taxon>Eukaryota</taxon>
        <taxon>Metazoa</taxon>
        <taxon>Ecdysozoa</taxon>
        <taxon>Arthropoda</taxon>
        <taxon>Hexapoda</taxon>
        <taxon>Insecta</taxon>
        <taxon>Pterygota</taxon>
        <taxon>Neoptera</taxon>
        <taxon>Endopterygota</taxon>
        <taxon>Lepidoptera</taxon>
        <taxon>Glossata</taxon>
        <taxon>Ditrysia</taxon>
        <taxon>Papilionoidea</taxon>
        <taxon>Pieridae</taxon>
        <taxon>Dismorphiinae</taxon>
        <taxon>Leptidea</taxon>
    </lineage>
</organism>
<keyword evidence="3" id="KW-1185">Reference proteome</keyword>
<evidence type="ECO:0000313" key="2">
    <source>
        <dbReference type="EMBL" id="VVD01631.1"/>
    </source>
</evidence>
<accession>A0A5E4QV94</accession>
<evidence type="ECO:0000256" key="1">
    <source>
        <dbReference type="SAM" id="MobiDB-lite"/>
    </source>
</evidence>
<feature type="compositionally biased region" description="Basic and acidic residues" evidence="1">
    <location>
        <begin position="1"/>
        <end position="10"/>
    </location>
</feature>
<dbReference type="EMBL" id="FZQP02005455">
    <property type="protein sequence ID" value="VVD01631.1"/>
    <property type="molecule type" value="Genomic_DNA"/>
</dbReference>
<sequence length="101" mass="11745">MDQSFEKSLSDSEINQLSNMDHTPPNPITLRRKRDRSQLDESFNMQFNEFKEEIRQLMTTFCVSQPEELKQVTAALKEVQQTNLNIESSIAYVTAQNGEFK</sequence>
<name>A0A5E4QV94_9NEOP</name>
<feature type="compositionally biased region" description="Polar residues" evidence="1">
    <location>
        <begin position="11"/>
        <end position="21"/>
    </location>
</feature>
<protein>
    <submittedName>
        <fullName evidence="2">Uncharacterized protein</fullName>
    </submittedName>
</protein>
<dbReference type="AlphaFoldDB" id="A0A5E4QV94"/>